<comment type="caution">
    <text evidence="5">The sequence shown here is derived from an EMBL/GenBank/DDBJ whole genome shotgun (WGS) entry which is preliminary data.</text>
</comment>
<evidence type="ECO:0000313" key="6">
    <source>
        <dbReference type="Proteomes" id="UP000239772"/>
    </source>
</evidence>
<dbReference type="OrthoDB" id="9808747at2"/>
<dbReference type="InterPro" id="IPR010996">
    <property type="entry name" value="HHH_MUS81"/>
</dbReference>
<evidence type="ECO:0000256" key="1">
    <source>
        <dbReference type="ARBA" id="ARBA00022679"/>
    </source>
</evidence>
<dbReference type="GO" id="GO:0008270">
    <property type="term" value="F:zinc ion binding"/>
    <property type="evidence" value="ECO:0007669"/>
    <property type="project" value="TreeGrafter"/>
</dbReference>
<gene>
    <name evidence="5" type="ORF">SLNSH_19720</name>
</gene>
<dbReference type="GO" id="GO:0003677">
    <property type="term" value="F:DNA binding"/>
    <property type="evidence" value="ECO:0007669"/>
    <property type="project" value="InterPro"/>
</dbReference>
<dbReference type="GO" id="GO:0003887">
    <property type="term" value="F:DNA-directed DNA polymerase activity"/>
    <property type="evidence" value="ECO:0007669"/>
    <property type="project" value="InterPro"/>
</dbReference>
<dbReference type="Gene3D" id="3.30.210.10">
    <property type="entry name" value="DNA polymerase, thumb domain"/>
    <property type="match status" value="1"/>
</dbReference>
<sequence>MPHDTVEIASLLFEIGQRLALAGDNPYRARSYARAAQSLLSLVAPVEEVIREGRLTDLPGVGPSLAGVIRELHEHGTTPTLSKLRAAYPPGVLELLHVPGLPPEKVRLLHDRAGIASLDELESAARAGRLQVLKGFGPSFEAKILSSVAELRRTRGRKLIHHAGEDLRRLEDGLTAAHPELRRLAPAGEFRRGLELVQAAVLVAESAEGSAIEILELAGRAQLWLAPPGLYGPALVLATGSDDHLAALRAHACAMNLYLDTEGLRRGRALLPCPEEADVYRALKLPFIDPELRETGEEVALAAKGRLPKLVALGDLRGLIHCHTDFSDGADTLEAMAEATRARGYAYFGVADHSRSASYAGGLAVESVLEQRRAVRELNARYGSAFRILHGIESDILPDGSLDYPDEILGQLDYVVASVHSRFRLSEEEQTERVIRAVRNPFTTVLGHMTGRLLKSRQGYDVDVPRVLAACAEAGVAVEINANPHRLDLDWRWHRTALELGCLFSINPDAHSAEELDLTAWGVSMARKGGIGPDRVLNARPFEDWPKRVG</sequence>
<dbReference type="InterPro" id="IPR050243">
    <property type="entry name" value="PHP_phosphatase"/>
</dbReference>
<dbReference type="InterPro" id="IPR022311">
    <property type="entry name" value="PolX-like"/>
</dbReference>
<dbReference type="Gene3D" id="1.10.150.20">
    <property type="entry name" value="5' to 3' exonuclease, C-terminal subdomain"/>
    <property type="match status" value="1"/>
</dbReference>
<dbReference type="SMART" id="SM00481">
    <property type="entry name" value="POLIIIAc"/>
    <property type="match status" value="1"/>
</dbReference>
<protein>
    <submittedName>
        <fullName evidence="5">DNA polymerase/3'-5' exonuclease PolX</fullName>
    </submittedName>
</protein>
<dbReference type="SMART" id="SM00483">
    <property type="entry name" value="POLXc"/>
    <property type="match status" value="1"/>
</dbReference>
<reference evidence="6" key="1">
    <citation type="submission" date="2018-03" db="EMBL/GenBank/DDBJ databases">
        <authorList>
            <person name="Sun L."/>
            <person name="Liu H."/>
            <person name="Chen W."/>
            <person name="Huang K."/>
            <person name="Liu W."/>
            <person name="Gao X."/>
        </authorList>
    </citation>
    <scope>NUCLEOTIDE SEQUENCE [LARGE SCALE GENOMIC DNA]</scope>
    <source>
        <strain evidence="6">SH9</strain>
    </source>
</reference>
<dbReference type="Pfam" id="PF14520">
    <property type="entry name" value="HHH_5"/>
    <property type="match status" value="1"/>
</dbReference>
<dbReference type="EMBL" id="PVZS01000028">
    <property type="protein sequence ID" value="PSC03286.1"/>
    <property type="molecule type" value="Genomic_DNA"/>
</dbReference>
<dbReference type="InterPro" id="IPR016195">
    <property type="entry name" value="Pol/histidinol_Pase-like"/>
</dbReference>
<proteinExistence type="predicted"/>
<dbReference type="CDD" id="cd07436">
    <property type="entry name" value="PHP_PolX"/>
    <property type="match status" value="1"/>
</dbReference>
<dbReference type="Proteomes" id="UP000239772">
    <property type="component" value="Unassembled WGS sequence"/>
</dbReference>
<feature type="domain" description="Polymerase/histidinol phosphatase N-terminal" evidence="3">
    <location>
        <begin position="318"/>
        <end position="398"/>
    </location>
</feature>
<dbReference type="GO" id="GO:0071978">
    <property type="term" value="P:bacterial-type flagellum-dependent swarming motility"/>
    <property type="evidence" value="ECO:0007669"/>
    <property type="project" value="TreeGrafter"/>
</dbReference>
<dbReference type="InterPro" id="IPR002054">
    <property type="entry name" value="DNA-dir_DNA_pol_X"/>
</dbReference>
<dbReference type="Pfam" id="PF14716">
    <property type="entry name" value="HHH_8"/>
    <property type="match status" value="1"/>
</dbReference>
<keyword evidence="1" id="KW-0808">Transferase</keyword>
<dbReference type="Gene3D" id="1.10.150.110">
    <property type="entry name" value="DNA polymerase beta, N-terminal domain-like"/>
    <property type="match status" value="1"/>
</dbReference>
<dbReference type="InterPro" id="IPR047967">
    <property type="entry name" value="PolX_PHP"/>
</dbReference>
<dbReference type="InterPro" id="IPR029398">
    <property type="entry name" value="PolB_thumb"/>
</dbReference>
<evidence type="ECO:0000256" key="2">
    <source>
        <dbReference type="ARBA" id="ARBA00022695"/>
    </source>
</evidence>
<dbReference type="FunFam" id="3.20.20.140:FF:000047">
    <property type="entry name" value="PHP domain-containing protein"/>
    <property type="match status" value="1"/>
</dbReference>
<dbReference type="PIRSF" id="PIRSF005047">
    <property type="entry name" value="UCP005047_YshC"/>
    <property type="match status" value="1"/>
</dbReference>
<evidence type="ECO:0000259" key="4">
    <source>
        <dbReference type="SMART" id="SM00483"/>
    </source>
</evidence>
<keyword evidence="5" id="KW-0378">Hydrolase</keyword>
<dbReference type="PANTHER" id="PTHR36928">
    <property type="entry name" value="PHOSPHATASE YCDX-RELATED"/>
    <property type="match status" value="1"/>
</dbReference>
<dbReference type="AlphaFoldDB" id="A0A2T1HNS5"/>
<keyword evidence="2" id="KW-0548">Nucleotidyltransferase</keyword>
<organism evidence="5 6">
    <name type="scientific">Alsobacter soli</name>
    <dbReference type="NCBI Taxonomy" id="2109933"/>
    <lineage>
        <taxon>Bacteria</taxon>
        <taxon>Pseudomonadati</taxon>
        <taxon>Pseudomonadota</taxon>
        <taxon>Alphaproteobacteria</taxon>
        <taxon>Hyphomicrobiales</taxon>
        <taxon>Alsobacteraceae</taxon>
        <taxon>Alsobacter</taxon>
    </lineage>
</organism>
<keyword evidence="6" id="KW-1185">Reference proteome</keyword>
<dbReference type="InterPro" id="IPR043519">
    <property type="entry name" value="NT_sf"/>
</dbReference>
<dbReference type="Pfam" id="PF02811">
    <property type="entry name" value="PHP"/>
    <property type="match status" value="1"/>
</dbReference>
<dbReference type="SUPFAM" id="SSF81301">
    <property type="entry name" value="Nucleotidyltransferase"/>
    <property type="match status" value="1"/>
</dbReference>
<dbReference type="InterPro" id="IPR037160">
    <property type="entry name" value="DNA_Pol_thumb_sf"/>
</dbReference>
<dbReference type="Pfam" id="PF14791">
    <property type="entry name" value="DNA_pol_B_thumb"/>
    <property type="match status" value="1"/>
</dbReference>
<dbReference type="RefSeq" id="WP_106339126.1">
    <property type="nucleotide sequence ID" value="NZ_PVZS01000028.1"/>
</dbReference>
<dbReference type="InterPro" id="IPR003141">
    <property type="entry name" value="Pol/His_phosphatase_N"/>
</dbReference>
<dbReference type="GO" id="GO:0004527">
    <property type="term" value="F:exonuclease activity"/>
    <property type="evidence" value="ECO:0007669"/>
    <property type="project" value="UniProtKB-KW"/>
</dbReference>
<dbReference type="InterPro" id="IPR027421">
    <property type="entry name" value="DNA_pol_lamdba_lyase_dom_sf"/>
</dbReference>
<feature type="domain" description="DNA-directed DNA polymerase X" evidence="4">
    <location>
        <begin position="5"/>
        <end position="294"/>
    </location>
</feature>
<evidence type="ECO:0000259" key="3">
    <source>
        <dbReference type="SMART" id="SM00481"/>
    </source>
</evidence>
<dbReference type="PANTHER" id="PTHR36928:SF1">
    <property type="entry name" value="PHOSPHATASE YCDX-RELATED"/>
    <property type="match status" value="1"/>
</dbReference>
<evidence type="ECO:0000313" key="5">
    <source>
        <dbReference type="EMBL" id="PSC03286.1"/>
    </source>
</evidence>
<dbReference type="SUPFAM" id="SSF89550">
    <property type="entry name" value="PHP domain-like"/>
    <property type="match status" value="1"/>
</dbReference>
<keyword evidence="5" id="KW-0269">Exonuclease</keyword>
<accession>A0A2T1HNS5</accession>
<dbReference type="SUPFAM" id="SSF47802">
    <property type="entry name" value="DNA polymerase beta, N-terminal domain-like"/>
    <property type="match status" value="1"/>
</dbReference>
<dbReference type="InterPro" id="IPR004013">
    <property type="entry name" value="PHP_dom"/>
</dbReference>
<keyword evidence="5" id="KW-0540">Nuclease</keyword>
<name>A0A2T1HNS5_9HYPH</name>
<dbReference type="Gene3D" id="3.20.20.140">
    <property type="entry name" value="Metal-dependent hydrolases"/>
    <property type="match status" value="1"/>
</dbReference>
<dbReference type="GO" id="GO:0005829">
    <property type="term" value="C:cytosol"/>
    <property type="evidence" value="ECO:0007669"/>
    <property type="project" value="TreeGrafter"/>
</dbReference>
<dbReference type="GO" id="GO:0042578">
    <property type="term" value="F:phosphoric ester hydrolase activity"/>
    <property type="evidence" value="ECO:0007669"/>
    <property type="project" value="TreeGrafter"/>
</dbReference>